<dbReference type="Proteomes" id="UP001431010">
    <property type="component" value="Chromosome"/>
</dbReference>
<evidence type="ECO:0000313" key="2">
    <source>
        <dbReference type="EMBL" id="UFZ03138.1"/>
    </source>
</evidence>
<evidence type="ECO:0000256" key="1">
    <source>
        <dbReference type="SAM" id="Phobius"/>
    </source>
</evidence>
<keyword evidence="1" id="KW-0472">Membrane</keyword>
<dbReference type="RefSeq" id="WP_231319162.1">
    <property type="nucleotide sequence ID" value="NZ_CP088156.1"/>
</dbReference>
<sequence length="472" mass="52230">MVVGAFRKLRDAVRGDDGRAKAQGYLKPIDVEETAREMDLMRLATERGRQEQPSSDSVPLDAIEQQITQTLEGEWAWHGAELINGLRAYAARLIAVSVSTELENLRLGAQNTLAKLRNAHHRAEAELGPLRERFIAHRDELKEFREANRLRRAARPPSNRYTTLGLLVFLVGAEAGLNGFFFAKGATLGLLGGIVMALGISFVNVVTSFSVGLLPMRWINHRNLPIKLVGLLIAAVALAALVCLHGFAAHYRDATALVGEDRAFAVARETLVSSPLMLGDLNSFYLFGLGLVLSAMAVWKGYTFDDPYPGYGAHSRRAEEAREDYSDEHALLFEDLEDIKEKTVADLDEGIRRIPLFPQQAAKVRAQREAELRSFQAYESSIEAAVNRLLAIYRDANRAARQSPAPAYFSAPWKLSRSFLKETAVLTEIAEPATSAPDAHAALEELRKLSTSVIGEYEALIVKYPHPTQMPR</sequence>
<organism evidence="2 3">
    <name type="scientific">Bradyrhizobium ontarionense</name>
    <dbReference type="NCBI Taxonomy" id="2898149"/>
    <lineage>
        <taxon>Bacteria</taxon>
        <taxon>Pseudomonadati</taxon>
        <taxon>Pseudomonadota</taxon>
        <taxon>Alphaproteobacteria</taxon>
        <taxon>Hyphomicrobiales</taxon>
        <taxon>Nitrobacteraceae</taxon>
        <taxon>Bradyrhizobium</taxon>
    </lineage>
</organism>
<proteinExistence type="predicted"/>
<name>A0ABY3R8R2_9BRAD</name>
<feature type="transmembrane region" description="Helical" evidence="1">
    <location>
        <begin position="188"/>
        <end position="214"/>
    </location>
</feature>
<evidence type="ECO:0000313" key="3">
    <source>
        <dbReference type="Proteomes" id="UP001431010"/>
    </source>
</evidence>
<feature type="transmembrane region" description="Helical" evidence="1">
    <location>
        <begin position="161"/>
        <end position="182"/>
    </location>
</feature>
<accession>A0ABY3R8R2</accession>
<dbReference type="EMBL" id="CP088156">
    <property type="protein sequence ID" value="UFZ03138.1"/>
    <property type="molecule type" value="Genomic_DNA"/>
</dbReference>
<evidence type="ECO:0008006" key="4">
    <source>
        <dbReference type="Google" id="ProtNLM"/>
    </source>
</evidence>
<feature type="transmembrane region" description="Helical" evidence="1">
    <location>
        <begin position="226"/>
        <end position="248"/>
    </location>
</feature>
<protein>
    <recommendedName>
        <fullName evidence="4">Transmembrane protein</fullName>
    </recommendedName>
</protein>
<keyword evidence="1" id="KW-0812">Transmembrane</keyword>
<gene>
    <name evidence="2" type="ORF">LQG66_28440</name>
</gene>
<reference evidence="2" key="1">
    <citation type="journal article" date="2024" name="Antonie Van Leeuwenhoek">
        <title>Bradyrhizobium ontarionense sp. nov., a novel bacterial symbiont isolated from Aeschynomene indica (Indian jointvetch), harbours photosynthesis, nitrogen fixation and nitrous oxide (N2O) reductase genes.</title>
        <authorList>
            <person name="Bromfield E.S.P."/>
            <person name="Cloutier S."/>
        </authorList>
    </citation>
    <scope>NUCLEOTIDE SEQUENCE</scope>
    <source>
        <strain evidence="2">A19</strain>
    </source>
</reference>
<keyword evidence="3" id="KW-1185">Reference proteome</keyword>
<keyword evidence="1" id="KW-1133">Transmembrane helix</keyword>
<feature type="transmembrane region" description="Helical" evidence="1">
    <location>
        <begin position="284"/>
        <end position="302"/>
    </location>
</feature>